<dbReference type="InterPro" id="IPR033121">
    <property type="entry name" value="PEPTIDASE_A1"/>
</dbReference>
<feature type="compositionally biased region" description="Low complexity" evidence="5">
    <location>
        <begin position="457"/>
        <end position="474"/>
    </location>
</feature>
<dbReference type="SUPFAM" id="SSF50630">
    <property type="entry name" value="Acid proteases"/>
    <property type="match status" value="1"/>
</dbReference>
<feature type="domain" description="Peptidase A1" evidence="7">
    <location>
        <begin position="50"/>
        <end position="400"/>
    </location>
</feature>
<evidence type="ECO:0000313" key="9">
    <source>
        <dbReference type="Proteomes" id="UP000620124"/>
    </source>
</evidence>
<keyword evidence="4" id="KW-0645">Protease</keyword>
<feature type="region of interest" description="Disordered" evidence="5">
    <location>
        <begin position="457"/>
        <end position="503"/>
    </location>
</feature>
<keyword evidence="4" id="KW-0378">Hydrolase</keyword>
<dbReference type="InterPro" id="IPR021109">
    <property type="entry name" value="Peptidase_aspartic_dom_sf"/>
</dbReference>
<sequence length="524" mass="54053">MPGAGAFSFLFFFFLQFALESSAVQLTIRPPPKASTDANNNLINSDNLRYSTNITISGQVVNVLIDTGSTDLWVMPPGGLKSFNDTGLSTTLRYGDGSNFVTGDIGIGAFELDGGQFAVPFQAYLQGTRQAGEEADFAQNHFGILGLGFDTPGASRINAAVQQAQGATSTVGQSVLSNIFAQNPSGSDYIGISLSRTGDQEGTADGSLTIAEYDTDYQAVANAPKISQVPPNAGVWSVAMDAFSVGGKKIQWPTTMTTVAPSGKNIVLLDTGTTNILMPAAQVTAVYSSIPGAVLSPNSRIPLAQFSTTNDVWVVPCTAQVDVVATFGGQDFAIHPLDVTDMQILTTPDGLHNFTVCTNAFTDIGTIGQGETDALFGDSFLRNVYTAFDFGTGGSTKGTPFVQMLSNTDPTKSAADLITVRKQTMANMPPELAPGDLVAVFNGTLDAAKAVPVAPAADPTTSASASGSTPTSGSGDSGSSGAGAPTSTDTPTDNGKKSSGMASMEPRMGVVGAILLLAVTSLFF</sequence>
<dbReference type="Gene3D" id="2.40.70.10">
    <property type="entry name" value="Acid Proteases"/>
    <property type="match status" value="2"/>
</dbReference>
<dbReference type="PRINTS" id="PR00792">
    <property type="entry name" value="PEPSIN"/>
</dbReference>
<dbReference type="PANTHER" id="PTHR47966:SF51">
    <property type="entry name" value="BETA-SITE APP-CLEAVING ENZYME, ISOFORM A-RELATED"/>
    <property type="match status" value="1"/>
</dbReference>
<feature type="signal peptide" evidence="6">
    <location>
        <begin position="1"/>
        <end position="23"/>
    </location>
</feature>
<dbReference type="AlphaFoldDB" id="A0A8H7CSM0"/>
<reference evidence="8" key="1">
    <citation type="submission" date="2020-05" db="EMBL/GenBank/DDBJ databases">
        <title>Mycena genomes resolve the evolution of fungal bioluminescence.</title>
        <authorList>
            <person name="Tsai I.J."/>
        </authorList>
    </citation>
    <scope>NUCLEOTIDE SEQUENCE</scope>
    <source>
        <strain evidence="8">CCC161011</strain>
    </source>
</reference>
<protein>
    <submittedName>
        <fullName evidence="8">Six-hairpin glycosidase</fullName>
    </submittedName>
</protein>
<dbReference type="Proteomes" id="UP000620124">
    <property type="component" value="Unassembled WGS sequence"/>
</dbReference>
<evidence type="ECO:0000256" key="2">
    <source>
        <dbReference type="ARBA" id="ARBA00022750"/>
    </source>
</evidence>
<dbReference type="CDD" id="cd05471">
    <property type="entry name" value="pepsin_like"/>
    <property type="match status" value="1"/>
</dbReference>
<dbReference type="PROSITE" id="PS00141">
    <property type="entry name" value="ASP_PROTEASE"/>
    <property type="match status" value="2"/>
</dbReference>
<comment type="similarity">
    <text evidence="1 4">Belongs to the peptidase A1 family.</text>
</comment>
<dbReference type="GO" id="GO:0004190">
    <property type="term" value="F:aspartic-type endopeptidase activity"/>
    <property type="evidence" value="ECO:0007669"/>
    <property type="project" value="UniProtKB-KW"/>
</dbReference>
<evidence type="ECO:0000259" key="7">
    <source>
        <dbReference type="PROSITE" id="PS51767"/>
    </source>
</evidence>
<dbReference type="EMBL" id="JACAZI010000013">
    <property type="protein sequence ID" value="KAF7345973.1"/>
    <property type="molecule type" value="Genomic_DNA"/>
</dbReference>
<evidence type="ECO:0000256" key="3">
    <source>
        <dbReference type="PIRSR" id="PIRSR601461-1"/>
    </source>
</evidence>
<feature type="active site" evidence="3">
    <location>
        <position position="66"/>
    </location>
</feature>
<dbReference type="Pfam" id="PF00026">
    <property type="entry name" value="Asp"/>
    <property type="match status" value="1"/>
</dbReference>
<evidence type="ECO:0000256" key="5">
    <source>
        <dbReference type="SAM" id="MobiDB-lite"/>
    </source>
</evidence>
<evidence type="ECO:0000256" key="1">
    <source>
        <dbReference type="ARBA" id="ARBA00007447"/>
    </source>
</evidence>
<organism evidence="8 9">
    <name type="scientific">Mycena venus</name>
    <dbReference type="NCBI Taxonomy" id="2733690"/>
    <lineage>
        <taxon>Eukaryota</taxon>
        <taxon>Fungi</taxon>
        <taxon>Dikarya</taxon>
        <taxon>Basidiomycota</taxon>
        <taxon>Agaricomycotina</taxon>
        <taxon>Agaricomycetes</taxon>
        <taxon>Agaricomycetidae</taxon>
        <taxon>Agaricales</taxon>
        <taxon>Marasmiineae</taxon>
        <taxon>Mycenaceae</taxon>
        <taxon>Mycena</taxon>
    </lineage>
</organism>
<evidence type="ECO:0000256" key="6">
    <source>
        <dbReference type="SAM" id="SignalP"/>
    </source>
</evidence>
<evidence type="ECO:0000256" key="4">
    <source>
        <dbReference type="RuleBase" id="RU000454"/>
    </source>
</evidence>
<gene>
    <name evidence="8" type="ORF">MVEN_01619900</name>
</gene>
<name>A0A8H7CSM0_9AGAR</name>
<keyword evidence="6" id="KW-0732">Signal</keyword>
<proteinExistence type="inferred from homology"/>
<dbReference type="InterPro" id="IPR001461">
    <property type="entry name" value="Aspartic_peptidase_A1"/>
</dbReference>
<accession>A0A8H7CSM0</accession>
<keyword evidence="8" id="KW-0326">Glycosidase</keyword>
<feature type="active site" evidence="3">
    <location>
        <position position="270"/>
    </location>
</feature>
<evidence type="ECO:0000313" key="8">
    <source>
        <dbReference type="EMBL" id="KAF7345973.1"/>
    </source>
</evidence>
<feature type="chain" id="PRO_5034242578" evidence="6">
    <location>
        <begin position="24"/>
        <end position="524"/>
    </location>
</feature>
<keyword evidence="2 4" id="KW-0064">Aspartyl protease</keyword>
<comment type="caution">
    <text evidence="8">The sequence shown here is derived from an EMBL/GenBank/DDBJ whole genome shotgun (WGS) entry which is preliminary data.</text>
</comment>
<dbReference type="GO" id="GO:0016798">
    <property type="term" value="F:hydrolase activity, acting on glycosyl bonds"/>
    <property type="evidence" value="ECO:0007669"/>
    <property type="project" value="UniProtKB-KW"/>
</dbReference>
<dbReference type="InterPro" id="IPR001969">
    <property type="entry name" value="Aspartic_peptidase_AS"/>
</dbReference>
<keyword evidence="9" id="KW-1185">Reference proteome</keyword>
<dbReference type="InterPro" id="IPR034164">
    <property type="entry name" value="Pepsin-like_dom"/>
</dbReference>
<dbReference type="OrthoDB" id="771136at2759"/>
<dbReference type="PANTHER" id="PTHR47966">
    <property type="entry name" value="BETA-SITE APP-CLEAVING ENZYME, ISOFORM A-RELATED"/>
    <property type="match status" value="1"/>
</dbReference>
<dbReference type="PROSITE" id="PS51767">
    <property type="entry name" value="PEPTIDASE_A1"/>
    <property type="match status" value="1"/>
</dbReference>
<dbReference type="GO" id="GO:0006508">
    <property type="term" value="P:proteolysis"/>
    <property type="evidence" value="ECO:0007669"/>
    <property type="project" value="UniProtKB-KW"/>
</dbReference>